<dbReference type="Pfam" id="PF03583">
    <property type="entry name" value="LIP"/>
    <property type="match status" value="1"/>
</dbReference>
<proteinExistence type="predicted"/>
<dbReference type="AlphaFoldDB" id="A0A846WHJ2"/>
<dbReference type="SUPFAM" id="SSF53474">
    <property type="entry name" value="alpha/beta-Hydrolases"/>
    <property type="match status" value="1"/>
</dbReference>
<dbReference type="PIRSF" id="PIRSF029171">
    <property type="entry name" value="Esterase_LipA"/>
    <property type="match status" value="1"/>
</dbReference>
<gene>
    <name evidence="1" type="ORF">HGA05_02075</name>
</gene>
<sequence length="396" mass="40422">MLFGLLAVAVIVLLVLVVVISVRLASILVVGKESVGFRPGQGPGSVVTAETFNGLPISTKLAGVKAFRVTYRSTDATTNTPTVVSAVVVAGTGDPPRGGRPVIAFAHGTTGINTPCAPSVTKGMYGLGALAGNLARQGYVVTLPDYQGLGAPGIHPYLDAPTAGFNVIDSVRAARAVLADTSPRFVAYGGSQGGGAVVAAATEFPTYGAGLEMLGAAALAPAADVVGVAAKARAGIATPDQRLMLQWVIESWARGDHTVALDDYRAGAAVAGWDALSQCAPSAGARREAVATQLRPTDIGPRTIDAQNRLAARLMRSRAPVTHTPVPLLIAYGGKDTFIDPDWTRAYIGELCAAGTVVDADFQPDKGHGDLNGDAVLGWIGQRFTGATAPDTCAGG</sequence>
<accession>A0A846WHJ2</accession>
<dbReference type="InterPro" id="IPR005152">
    <property type="entry name" value="Lipase_secreted"/>
</dbReference>
<protein>
    <submittedName>
        <fullName evidence="1">Alpha/beta hydrolase</fullName>
    </submittedName>
</protein>
<dbReference type="PANTHER" id="PTHR34853:SF1">
    <property type="entry name" value="LIPASE 5"/>
    <property type="match status" value="1"/>
</dbReference>
<evidence type="ECO:0000313" key="1">
    <source>
        <dbReference type="EMBL" id="NKY00370.1"/>
    </source>
</evidence>
<keyword evidence="1" id="KW-0378">Hydrolase</keyword>
<dbReference type="GO" id="GO:0004806">
    <property type="term" value="F:triacylglycerol lipase activity"/>
    <property type="evidence" value="ECO:0007669"/>
    <property type="project" value="InterPro"/>
</dbReference>
<evidence type="ECO:0000313" key="2">
    <source>
        <dbReference type="Proteomes" id="UP000563898"/>
    </source>
</evidence>
<name>A0A846WHJ2_9ACTN</name>
<comment type="caution">
    <text evidence="1">The sequence shown here is derived from an EMBL/GenBank/DDBJ whole genome shotgun (WGS) entry which is preliminary data.</text>
</comment>
<dbReference type="InterPro" id="IPR029058">
    <property type="entry name" value="AB_hydrolase_fold"/>
</dbReference>
<dbReference type="GO" id="GO:0016042">
    <property type="term" value="P:lipid catabolic process"/>
    <property type="evidence" value="ECO:0007669"/>
    <property type="project" value="InterPro"/>
</dbReference>
<dbReference type="PANTHER" id="PTHR34853">
    <property type="match status" value="1"/>
</dbReference>
<organism evidence="1 2">
    <name type="scientific">Gordonia polyisoprenivorans</name>
    <dbReference type="NCBI Taxonomy" id="84595"/>
    <lineage>
        <taxon>Bacteria</taxon>
        <taxon>Bacillati</taxon>
        <taxon>Actinomycetota</taxon>
        <taxon>Actinomycetes</taxon>
        <taxon>Mycobacteriales</taxon>
        <taxon>Gordoniaceae</taxon>
        <taxon>Gordonia</taxon>
    </lineage>
</organism>
<dbReference type="EMBL" id="JAAXPC010000001">
    <property type="protein sequence ID" value="NKY00370.1"/>
    <property type="molecule type" value="Genomic_DNA"/>
</dbReference>
<reference evidence="1 2" key="1">
    <citation type="submission" date="2020-04" db="EMBL/GenBank/DDBJ databases">
        <title>MicrobeNet Type strains.</title>
        <authorList>
            <person name="Nicholson A.C."/>
        </authorList>
    </citation>
    <scope>NUCLEOTIDE SEQUENCE [LARGE SCALE GENOMIC DNA]</scope>
    <source>
        <strain evidence="1 2">ATCC BAA-14</strain>
    </source>
</reference>
<dbReference type="Proteomes" id="UP000563898">
    <property type="component" value="Unassembled WGS sequence"/>
</dbReference>
<dbReference type="Gene3D" id="3.40.50.1820">
    <property type="entry name" value="alpha/beta hydrolase"/>
    <property type="match status" value="2"/>
</dbReference>